<dbReference type="InterPro" id="IPR002925">
    <property type="entry name" value="Dienelactn_hydro"/>
</dbReference>
<comment type="caution">
    <text evidence="2">The sequence shown here is derived from an EMBL/GenBank/DDBJ whole genome shotgun (WGS) entry which is preliminary data.</text>
</comment>
<dbReference type="Proteomes" id="UP000233597">
    <property type="component" value="Unassembled WGS sequence"/>
</dbReference>
<proteinExistence type="predicted"/>
<gene>
    <name evidence="2" type="ORF">COO20_17810</name>
</gene>
<dbReference type="EMBL" id="NWTK01000012">
    <property type="protein sequence ID" value="PKR51975.1"/>
    <property type="molecule type" value="Genomic_DNA"/>
</dbReference>
<dbReference type="Gene3D" id="3.40.50.1820">
    <property type="entry name" value="alpha/beta hydrolase"/>
    <property type="match status" value="1"/>
</dbReference>
<dbReference type="SUPFAM" id="SSF53474">
    <property type="entry name" value="alpha/beta-Hydrolases"/>
    <property type="match status" value="1"/>
</dbReference>
<dbReference type="AlphaFoldDB" id="A0A2N3KN55"/>
<dbReference type="PANTHER" id="PTHR46623:SF6">
    <property type="entry name" value="ALPHA_BETA-HYDROLASES SUPERFAMILY PROTEIN"/>
    <property type="match status" value="1"/>
</dbReference>
<dbReference type="InterPro" id="IPR029058">
    <property type="entry name" value="AB_hydrolase_fold"/>
</dbReference>
<dbReference type="OrthoDB" id="9771666at2"/>
<sequence>MPEMIRLTSAIDGFEFDAWHGKPDGARKGGLILIQEIFGLDDYILEDARRWVALGYEVIVPSMFDRQERGFVAKHDADGLAIGRKYASDNGPENPVADVKACVDALKQDGPVFLIGYCYGGTVAWRAAARIDELAAVVSYYGGGVAGIADMALKCPVICNFGRKDAHIPADDVKATIKAAHPEVPVYIYENSGHGFNNDGRPDSDGQDARLARARAAALFDACGAVITP</sequence>
<evidence type="ECO:0000313" key="3">
    <source>
        <dbReference type="Proteomes" id="UP000233597"/>
    </source>
</evidence>
<reference evidence="2 3" key="1">
    <citation type="submission" date="2017-09" db="EMBL/GenBank/DDBJ databases">
        <title>Biodiversity and function of Thalassospira species in the particle-attached aromatic-hydrocarbon-degrading consortia from the surface seawater of the South China Sea.</title>
        <authorList>
            <person name="Dong C."/>
            <person name="Liu R."/>
            <person name="Shao Z."/>
        </authorList>
    </citation>
    <scope>NUCLEOTIDE SEQUENCE [LARGE SCALE GENOMIC DNA]</scope>
    <source>
        <strain evidence="2 3">CSC1P2</strain>
    </source>
</reference>
<name>A0A2N3KN55_9PROT</name>
<dbReference type="GO" id="GO:0016787">
    <property type="term" value="F:hydrolase activity"/>
    <property type="evidence" value="ECO:0007669"/>
    <property type="project" value="UniProtKB-KW"/>
</dbReference>
<organism evidence="2 3">
    <name type="scientific">Thalassospira marina</name>
    <dbReference type="NCBI Taxonomy" id="2048283"/>
    <lineage>
        <taxon>Bacteria</taxon>
        <taxon>Pseudomonadati</taxon>
        <taxon>Pseudomonadota</taxon>
        <taxon>Alphaproteobacteria</taxon>
        <taxon>Rhodospirillales</taxon>
        <taxon>Thalassospiraceae</taxon>
        <taxon>Thalassospira</taxon>
    </lineage>
</organism>
<dbReference type="InterPro" id="IPR051049">
    <property type="entry name" value="Dienelactone_hydrolase-like"/>
</dbReference>
<dbReference type="Pfam" id="PF01738">
    <property type="entry name" value="DLH"/>
    <property type="match status" value="1"/>
</dbReference>
<evidence type="ECO:0000313" key="2">
    <source>
        <dbReference type="EMBL" id="PKR51975.1"/>
    </source>
</evidence>
<dbReference type="PANTHER" id="PTHR46623">
    <property type="entry name" value="CARBOXYMETHYLENEBUTENOLIDASE-RELATED"/>
    <property type="match status" value="1"/>
</dbReference>
<feature type="domain" description="Dienelactone hydrolase" evidence="1">
    <location>
        <begin position="16"/>
        <end position="221"/>
    </location>
</feature>
<keyword evidence="2" id="KW-0378">Hydrolase</keyword>
<accession>A0A2N3KN55</accession>
<evidence type="ECO:0000259" key="1">
    <source>
        <dbReference type="Pfam" id="PF01738"/>
    </source>
</evidence>
<protein>
    <submittedName>
        <fullName evidence="2">Dienelactone hydrolase</fullName>
    </submittedName>
</protein>